<reference evidence="1" key="1">
    <citation type="submission" date="2023-11" db="EMBL/GenBank/DDBJ databases">
        <authorList>
            <person name="Poullet M."/>
        </authorList>
    </citation>
    <scope>NUCLEOTIDE SEQUENCE</scope>
    <source>
        <strain evidence="1">E1834</strain>
    </source>
</reference>
<evidence type="ECO:0000313" key="1">
    <source>
        <dbReference type="EMBL" id="CAK5081018.1"/>
    </source>
</evidence>
<name>A0ACB0ZPX8_MELEN</name>
<gene>
    <name evidence="1" type="ORF">MENTE1834_LOCUS28231</name>
</gene>
<evidence type="ECO:0000313" key="2">
    <source>
        <dbReference type="Proteomes" id="UP001497535"/>
    </source>
</evidence>
<organism evidence="1 2">
    <name type="scientific">Meloidogyne enterolobii</name>
    <name type="common">Root-knot nematode worm</name>
    <name type="synonym">Meloidogyne mayaguensis</name>
    <dbReference type="NCBI Taxonomy" id="390850"/>
    <lineage>
        <taxon>Eukaryota</taxon>
        <taxon>Metazoa</taxon>
        <taxon>Ecdysozoa</taxon>
        <taxon>Nematoda</taxon>
        <taxon>Chromadorea</taxon>
        <taxon>Rhabditida</taxon>
        <taxon>Tylenchina</taxon>
        <taxon>Tylenchomorpha</taxon>
        <taxon>Tylenchoidea</taxon>
        <taxon>Meloidogynidae</taxon>
        <taxon>Meloidogyninae</taxon>
        <taxon>Meloidogyne</taxon>
    </lineage>
</organism>
<protein>
    <submittedName>
        <fullName evidence="1">Uncharacterized protein</fullName>
    </submittedName>
</protein>
<accession>A0ACB0ZPX8</accession>
<keyword evidence="2" id="KW-1185">Reference proteome</keyword>
<dbReference type="Proteomes" id="UP001497535">
    <property type="component" value="Unassembled WGS sequence"/>
</dbReference>
<dbReference type="EMBL" id="CAVMJV010000043">
    <property type="protein sequence ID" value="CAK5081018.1"/>
    <property type="molecule type" value="Genomic_DNA"/>
</dbReference>
<comment type="caution">
    <text evidence="1">The sequence shown here is derived from an EMBL/GenBank/DDBJ whole genome shotgun (WGS) entry which is preliminary data.</text>
</comment>
<sequence length="354" mass="39794">MDILIKIYIFKKNLHFQIITVTPIPSPFYSELLLSPSRLTSWYYKHHKIQHFQLIRREFKTNTKWTDLEDNETMRLWLHKKIFTTQRPLPNLLNFAQIINEQELLPSHPVEVAIERVKEANDKLADLSSRVAEGFVSEFHMNLGGMIRGIVQADPFFTAQCRINCSEEENRCIENLISLIFEQITLLEYSLFIHSNNTPTPTTTTTNSSSSNAASFHNSLVASFNSYKCQIETQFGKTSKSLLPEGASIYSKIDQNEIMGKLPTNVIVNNNASNSSFLSPPSTINNSPTATRAFRSHSVSEFQNSQNEGNLSTRNSQISSSSSTNSGSGSSNFFKNSPLGTAGNLIKSLQVNNL</sequence>
<proteinExistence type="predicted"/>